<comment type="caution">
    <text evidence="2">The sequence shown here is derived from an EMBL/GenBank/DDBJ whole genome shotgun (WGS) entry which is preliminary data.</text>
</comment>
<dbReference type="InterPro" id="IPR053144">
    <property type="entry name" value="Acetyltransferase_Butenolide"/>
</dbReference>
<dbReference type="AlphaFoldDB" id="A0A402AZP6"/>
<dbReference type="PANTHER" id="PTHR43233:SF1">
    <property type="entry name" value="FAMILY N-ACETYLTRANSFERASE, PUTATIVE (AFU_ORTHOLOGUE AFUA_6G03350)-RELATED"/>
    <property type="match status" value="1"/>
</dbReference>
<sequence length="151" mass="16853">MDIQMRQNKVLEALLQVILPEGIAIRPWNEADFSAIQQLSSAEGWTSATQRPDDMLLAWQQSWPALVAVKDETVVGFVRGLTDGAITLYVADLAVDARMRGKGIGHALLDTCHFLYPTARIDLLSTENARAFYQARGFRILSNGMRKSYVQ</sequence>
<dbReference type="InterPro" id="IPR000182">
    <property type="entry name" value="GNAT_dom"/>
</dbReference>
<organism evidence="2 3">
    <name type="scientific">Dictyobacter alpinus</name>
    <dbReference type="NCBI Taxonomy" id="2014873"/>
    <lineage>
        <taxon>Bacteria</taxon>
        <taxon>Bacillati</taxon>
        <taxon>Chloroflexota</taxon>
        <taxon>Ktedonobacteria</taxon>
        <taxon>Ktedonobacterales</taxon>
        <taxon>Dictyobacteraceae</taxon>
        <taxon>Dictyobacter</taxon>
    </lineage>
</organism>
<dbReference type="InterPro" id="IPR016181">
    <property type="entry name" value="Acyl_CoA_acyltransferase"/>
</dbReference>
<dbReference type="Gene3D" id="3.40.630.30">
    <property type="match status" value="1"/>
</dbReference>
<dbReference type="RefSeq" id="WP_126625274.1">
    <property type="nucleotide sequence ID" value="NZ_BIFT01000001.1"/>
</dbReference>
<dbReference type="Proteomes" id="UP000287171">
    <property type="component" value="Unassembled WGS sequence"/>
</dbReference>
<dbReference type="SUPFAM" id="SSF55729">
    <property type="entry name" value="Acyl-CoA N-acyltransferases (Nat)"/>
    <property type="match status" value="1"/>
</dbReference>
<dbReference type="Pfam" id="PF13508">
    <property type="entry name" value="Acetyltransf_7"/>
    <property type="match status" value="1"/>
</dbReference>
<dbReference type="CDD" id="cd04301">
    <property type="entry name" value="NAT_SF"/>
    <property type="match status" value="1"/>
</dbReference>
<dbReference type="EMBL" id="BIFT01000001">
    <property type="protein sequence ID" value="GCE24576.1"/>
    <property type="molecule type" value="Genomic_DNA"/>
</dbReference>
<dbReference type="OrthoDB" id="3216107at2"/>
<feature type="domain" description="N-acetyltransferase" evidence="1">
    <location>
        <begin position="23"/>
        <end position="151"/>
    </location>
</feature>
<evidence type="ECO:0000313" key="3">
    <source>
        <dbReference type="Proteomes" id="UP000287171"/>
    </source>
</evidence>
<accession>A0A402AZP6</accession>
<evidence type="ECO:0000259" key="1">
    <source>
        <dbReference type="PROSITE" id="PS51186"/>
    </source>
</evidence>
<proteinExistence type="predicted"/>
<keyword evidence="3" id="KW-1185">Reference proteome</keyword>
<evidence type="ECO:0000313" key="2">
    <source>
        <dbReference type="EMBL" id="GCE24576.1"/>
    </source>
</evidence>
<gene>
    <name evidence="2" type="ORF">KDA_00600</name>
</gene>
<protein>
    <recommendedName>
        <fullName evidence="1">N-acetyltransferase domain-containing protein</fullName>
    </recommendedName>
</protein>
<dbReference type="PANTHER" id="PTHR43233">
    <property type="entry name" value="FAMILY N-ACETYLTRANSFERASE, PUTATIVE (AFU_ORTHOLOGUE AFUA_6G03350)-RELATED"/>
    <property type="match status" value="1"/>
</dbReference>
<dbReference type="GO" id="GO:0016747">
    <property type="term" value="F:acyltransferase activity, transferring groups other than amino-acyl groups"/>
    <property type="evidence" value="ECO:0007669"/>
    <property type="project" value="InterPro"/>
</dbReference>
<dbReference type="PROSITE" id="PS51186">
    <property type="entry name" value="GNAT"/>
    <property type="match status" value="1"/>
</dbReference>
<name>A0A402AZP6_9CHLR</name>
<reference evidence="3" key="1">
    <citation type="submission" date="2018-12" db="EMBL/GenBank/DDBJ databases">
        <title>Tengunoibacter tsumagoiensis gen. nov., sp. nov., Dictyobacter kobayashii sp. nov., D. alpinus sp. nov., and D. joshuensis sp. nov. and description of Dictyobacteraceae fam. nov. within the order Ktedonobacterales isolated from Tengu-no-mugimeshi.</title>
        <authorList>
            <person name="Wang C.M."/>
            <person name="Zheng Y."/>
            <person name="Sakai Y."/>
            <person name="Toyoda A."/>
            <person name="Minakuchi Y."/>
            <person name="Abe K."/>
            <person name="Yokota A."/>
            <person name="Yabe S."/>
        </authorList>
    </citation>
    <scope>NUCLEOTIDE SEQUENCE [LARGE SCALE GENOMIC DNA]</scope>
    <source>
        <strain evidence="3">Uno16</strain>
    </source>
</reference>